<feature type="compositionally biased region" description="Acidic residues" evidence="1">
    <location>
        <begin position="87"/>
        <end position="100"/>
    </location>
</feature>
<accession>A0A0W0EUS0</accession>
<dbReference type="AlphaFoldDB" id="A0A0W0EUS0"/>
<protein>
    <submittedName>
        <fullName evidence="2">Uncharacterized protein</fullName>
    </submittedName>
</protein>
<evidence type="ECO:0000313" key="2">
    <source>
        <dbReference type="EMBL" id="KTB27701.1"/>
    </source>
</evidence>
<name>A0A0W0EUS0_MONRR</name>
<gene>
    <name evidence="2" type="ORF">WG66_19711</name>
</gene>
<dbReference type="EMBL" id="LATX01002521">
    <property type="protein sequence ID" value="KTB27701.1"/>
    <property type="molecule type" value="Genomic_DNA"/>
</dbReference>
<sequence length="292" mass="33444">MAPYRFNAPLSRKVRSPASKRSPLASNSHLLRAKYSTRKAAGTPDYPYSRRDNYITVSECGRPRERTAAKPVSPDHRQLRFTRDSFLLDEPEDDPDEDEPERLLFRWEDEKTLVSDMMHDGTPEDSEREQLSSLAESIQVVFSCSSKALIDDIADTLVPAVNRVKLAHQVLNTEMDSYTKRGIQDFDEGCRKMETVTLADTDNISDAYCQAQERIKNLFKQLREAYVRRDQLWVDFDLALNETINPTIEALKNLPADMECTINDYEKQSKQVVQKDIGSTEKVLKGLLSKFV</sequence>
<dbReference type="eggNOG" id="ENOG502QZ8N">
    <property type="taxonomic scope" value="Eukaryota"/>
</dbReference>
<proteinExistence type="predicted"/>
<evidence type="ECO:0000256" key="1">
    <source>
        <dbReference type="SAM" id="MobiDB-lite"/>
    </source>
</evidence>
<organism evidence="2 3">
    <name type="scientific">Moniliophthora roreri</name>
    <name type="common">Frosty pod rot fungus</name>
    <name type="synonym">Monilia roreri</name>
    <dbReference type="NCBI Taxonomy" id="221103"/>
    <lineage>
        <taxon>Eukaryota</taxon>
        <taxon>Fungi</taxon>
        <taxon>Dikarya</taxon>
        <taxon>Basidiomycota</taxon>
        <taxon>Agaricomycotina</taxon>
        <taxon>Agaricomycetes</taxon>
        <taxon>Agaricomycetidae</taxon>
        <taxon>Agaricales</taxon>
        <taxon>Marasmiineae</taxon>
        <taxon>Marasmiaceae</taxon>
        <taxon>Moniliophthora</taxon>
    </lineage>
</organism>
<evidence type="ECO:0000313" key="3">
    <source>
        <dbReference type="Proteomes" id="UP000054988"/>
    </source>
</evidence>
<feature type="region of interest" description="Disordered" evidence="1">
    <location>
        <begin position="80"/>
        <end position="100"/>
    </location>
</feature>
<comment type="caution">
    <text evidence="2">The sequence shown here is derived from an EMBL/GenBank/DDBJ whole genome shotgun (WGS) entry which is preliminary data.</text>
</comment>
<feature type="region of interest" description="Disordered" evidence="1">
    <location>
        <begin position="1"/>
        <end position="51"/>
    </location>
</feature>
<dbReference type="Proteomes" id="UP000054988">
    <property type="component" value="Unassembled WGS sequence"/>
</dbReference>
<reference evidence="2 3" key="1">
    <citation type="submission" date="2015-12" db="EMBL/GenBank/DDBJ databases">
        <title>Draft genome sequence of Moniliophthora roreri, the causal agent of frosty pod rot of cacao.</title>
        <authorList>
            <person name="Aime M.C."/>
            <person name="Diaz-Valderrama J.R."/>
            <person name="Kijpornyongpan T."/>
            <person name="Phillips-Mora W."/>
        </authorList>
    </citation>
    <scope>NUCLEOTIDE SEQUENCE [LARGE SCALE GENOMIC DNA]</scope>
    <source>
        <strain evidence="2 3">MCA 2952</strain>
    </source>
</reference>